<feature type="transmembrane region" description="Helical" evidence="8">
    <location>
        <begin position="150"/>
        <end position="172"/>
    </location>
</feature>
<dbReference type="GO" id="GO:0005886">
    <property type="term" value="C:plasma membrane"/>
    <property type="evidence" value="ECO:0007669"/>
    <property type="project" value="UniProtKB-SubCell"/>
</dbReference>
<evidence type="ECO:0000256" key="7">
    <source>
        <dbReference type="ARBA" id="ARBA00023251"/>
    </source>
</evidence>
<feature type="transmembrane region" description="Helical" evidence="8">
    <location>
        <begin position="244"/>
        <end position="264"/>
    </location>
</feature>
<dbReference type="PRINTS" id="PR01036">
    <property type="entry name" value="TCRTETB"/>
</dbReference>
<protein>
    <recommendedName>
        <fullName evidence="9">Major facilitator superfamily (MFS) profile domain-containing protein</fullName>
    </recommendedName>
</protein>
<dbReference type="RefSeq" id="WP_049714853.1">
    <property type="nucleotide sequence ID" value="NZ_LFXA01000002.1"/>
</dbReference>
<dbReference type="PANTHER" id="PTHR42718">
    <property type="entry name" value="MAJOR FACILITATOR SUPERFAMILY MULTIDRUG TRANSPORTER MFSC"/>
    <property type="match status" value="1"/>
</dbReference>
<evidence type="ECO:0000313" key="10">
    <source>
        <dbReference type="EMBL" id="KNB54106.1"/>
    </source>
</evidence>
<dbReference type="AlphaFoldDB" id="A0A0K9XLX4"/>
<evidence type="ECO:0000256" key="5">
    <source>
        <dbReference type="ARBA" id="ARBA00022989"/>
    </source>
</evidence>
<dbReference type="PROSITE" id="PS50850">
    <property type="entry name" value="MFS"/>
    <property type="match status" value="1"/>
</dbReference>
<dbReference type="STRING" id="1678637.AC230_06165"/>
<evidence type="ECO:0000256" key="1">
    <source>
        <dbReference type="ARBA" id="ARBA00004651"/>
    </source>
</evidence>
<dbReference type="Gene3D" id="1.20.1720.10">
    <property type="entry name" value="Multidrug resistance protein D"/>
    <property type="match status" value="1"/>
</dbReference>
<evidence type="ECO:0000256" key="8">
    <source>
        <dbReference type="SAM" id="Phobius"/>
    </source>
</evidence>
<keyword evidence="6 8" id="KW-0472">Membrane</keyword>
<organism evidence="10 11">
    <name type="scientific">Streptomyces caatingaensis</name>
    <dbReference type="NCBI Taxonomy" id="1678637"/>
    <lineage>
        <taxon>Bacteria</taxon>
        <taxon>Bacillati</taxon>
        <taxon>Actinomycetota</taxon>
        <taxon>Actinomycetes</taxon>
        <taxon>Kitasatosporales</taxon>
        <taxon>Streptomycetaceae</taxon>
        <taxon>Streptomyces</taxon>
    </lineage>
</organism>
<feature type="transmembrane region" description="Helical" evidence="8">
    <location>
        <begin position="285"/>
        <end position="311"/>
    </location>
</feature>
<dbReference type="InterPro" id="IPR036259">
    <property type="entry name" value="MFS_trans_sf"/>
</dbReference>
<feature type="transmembrane region" description="Helical" evidence="8">
    <location>
        <begin position="92"/>
        <end position="111"/>
    </location>
</feature>
<dbReference type="GO" id="GO:0022857">
    <property type="term" value="F:transmembrane transporter activity"/>
    <property type="evidence" value="ECO:0007669"/>
    <property type="project" value="InterPro"/>
</dbReference>
<feature type="transmembrane region" description="Helical" evidence="8">
    <location>
        <begin position="59"/>
        <end position="80"/>
    </location>
</feature>
<feature type="transmembrane region" description="Helical" evidence="8">
    <location>
        <begin position="383"/>
        <end position="406"/>
    </location>
</feature>
<dbReference type="InterPro" id="IPR020846">
    <property type="entry name" value="MFS_dom"/>
</dbReference>
<feature type="domain" description="Major facilitator superfamily (MFS) profile" evidence="9">
    <location>
        <begin position="26"/>
        <end position="566"/>
    </location>
</feature>
<sequence length="567" mass="59336">MSALDQTSSRKSGPPDASADPRRWRALIVVMAASFMNLLDGSIVNVATPSIQRDLHTGYSALQWVAAGYTLAFAAILITGGRLGDIHGRKRMFMTGVLGFTVASALCGLSTSSGMLIGSRVLQGACAAVMVPQVLGVIRDMFPRREQVIALSLYGPVMGLASVGGPVLGGLITQGDLFGLGWRPIFFVNVPFGLAAFLLAGPTLRESRSPRPLRLDLVGVILVVTALLMLIAPLIEGREHGWPLWTFVCAAASVPVFVLAGAYERRKDRAGGSPLVETSLFRNRTYLAGLFVTVVFFAGMASFFLVFALYLQIGLGFSTLRTGLTIGAWALGSALGGGAAGAVLGPRFGRRILHTGALLMALSVAATALTIRHYGPDVTSMELVPSLTVAGLGMGLVLAPLFDIILAGVADHEIGSGSGTLNAVNQVGNTVGVAVLATLFFTFIGQQASPAATDAAGQVRTALAASRVPAAQQDAVVRDFTACSHDRATDKHQGTAPPSCLRLTRTLRTAAPTPQDAAQTGRAVTAAGERARATAFSTAAERTLWIETGLFGLTFLLAWSLPRHSRN</sequence>
<feature type="transmembrane region" description="Helical" evidence="8">
    <location>
        <begin position="427"/>
        <end position="444"/>
    </location>
</feature>
<comment type="caution">
    <text evidence="10">The sequence shown here is derived from an EMBL/GenBank/DDBJ whole genome shotgun (WGS) entry which is preliminary data.</text>
</comment>
<evidence type="ECO:0000313" key="11">
    <source>
        <dbReference type="Proteomes" id="UP000037288"/>
    </source>
</evidence>
<dbReference type="CDD" id="cd17321">
    <property type="entry name" value="MFS_MMR_MDR_like"/>
    <property type="match status" value="1"/>
</dbReference>
<gene>
    <name evidence="10" type="ORF">AC230_06165</name>
</gene>
<keyword evidence="7" id="KW-0046">Antibiotic resistance</keyword>
<feature type="transmembrane region" description="Helical" evidence="8">
    <location>
        <begin position="544"/>
        <end position="561"/>
    </location>
</feature>
<dbReference type="Gene3D" id="1.20.1250.20">
    <property type="entry name" value="MFS general substrate transporter like domains"/>
    <property type="match status" value="1"/>
</dbReference>
<comment type="subcellular location">
    <subcellularLocation>
        <location evidence="1">Cell membrane</location>
        <topology evidence="1">Multi-pass membrane protein</topology>
    </subcellularLocation>
</comment>
<dbReference type="PANTHER" id="PTHR42718:SF39">
    <property type="entry name" value="ACTINORHODIN TRANSPORTER-RELATED"/>
    <property type="match status" value="1"/>
</dbReference>
<dbReference type="Pfam" id="PF07690">
    <property type="entry name" value="MFS_1"/>
    <property type="match status" value="1"/>
</dbReference>
<dbReference type="Proteomes" id="UP000037288">
    <property type="component" value="Unassembled WGS sequence"/>
</dbReference>
<feature type="transmembrane region" description="Helical" evidence="8">
    <location>
        <begin position="323"/>
        <end position="345"/>
    </location>
</feature>
<dbReference type="InterPro" id="IPR004638">
    <property type="entry name" value="EmrB-like"/>
</dbReference>
<evidence type="ECO:0000256" key="3">
    <source>
        <dbReference type="ARBA" id="ARBA00022475"/>
    </source>
</evidence>
<dbReference type="GO" id="GO:0046677">
    <property type="term" value="P:response to antibiotic"/>
    <property type="evidence" value="ECO:0007669"/>
    <property type="project" value="UniProtKB-KW"/>
</dbReference>
<evidence type="ECO:0000256" key="6">
    <source>
        <dbReference type="ARBA" id="ARBA00023136"/>
    </source>
</evidence>
<dbReference type="InterPro" id="IPR011701">
    <property type="entry name" value="MFS"/>
</dbReference>
<keyword evidence="11" id="KW-1185">Reference proteome</keyword>
<feature type="transmembrane region" description="Helical" evidence="8">
    <location>
        <begin position="213"/>
        <end position="232"/>
    </location>
</feature>
<evidence type="ECO:0000256" key="2">
    <source>
        <dbReference type="ARBA" id="ARBA00022448"/>
    </source>
</evidence>
<feature type="transmembrane region" description="Helical" evidence="8">
    <location>
        <begin position="184"/>
        <end position="201"/>
    </location>
</feature>
<feature type="transmembrane region" description="Helical" evidence="8">
    <location>
        <begin position="26"/>
        <end position="47"/>
    </location>
</feature>
<keyword evidence="2" id="KW-0813">Transport</keyword>
<evidence type="ECO:0000256" key="4">
    <source>
        <dbReference type="ARBA" id="ARBA00022692"/>
    </source>
</evidence>
<dbReference type="SUPFAM" id="SSF103473">
    <property type="entry name" value="MFS general substrate transporter"/>
    <property type="match status" value="1"/>
</dbReference>
<dbReference type="PATRIC" id="fig|1678637.3.peg.1336"/>
<evidence type="ECO:0000259" key="9">
    <source>
        <dbReference type="PROSITE" id="PS50850"/>
    </source>
</evidence>
<feature type="transmembrane region" description="Helical" evidence="8">
    <location>
        <begin position="352"/>
        <end position="371"/>
    </location>
</feature>
<keyword evidence="4 8" id="KW-0812">Transmembrane</keyword>
<feature type="transmembrane region" description="Helical" evidence="8">
    <location>
        <begin position="117"/>
        <end position="138"/>
    </location>
</feature>
<keyword evidence="5 8" id="KW-1133">Transmembrane helix</keyword>
<dbReference type="NCBIfam" id="TIGR00711">
    <property type="entry name" value="efflux_EmrB"/>
    <property type="match status" value="1"/>
</dbReference>
<reference evidence="11" key="1">
    <citation type="submission" date="2015-07" db="EMBL/GenBank/DDBJ databases">
        <title>Draft genome sequence of Streptomyces sp. CMAA 1322, a bacterium isolated from Caatinga biome, from dry forest semiarid of Brazil.</title>
        <authorList>
            <person name="Santos S.N."/>
            <person name="Gacesa R."/>
            <person name="Taketani R.G."/>
            <person name="Long P.F."/>
            <person name="Melo I.S."/>
        </authorList>
    </citation>
    <scope>NUCLEOTIDE SEQUENCE [LARGE SCALE GENOMIC DNA]</scope>
    <source>
        <strain evidence="11">CMAA 1322</strain>
    </source>
</reference>
<proteinExistence type="predicted"/>
<keyword evidence="3" id="KW-1003">Cell membrane</keyword>
<accession>A0A0K9XLX4</accession>
<name>A0A0K9XLX4_9ACTN</name>
<dbReference type="OrthoDB" id="783189at2"/>
<dbReference type="EMBL" id="LFXA01000002">
    <property type="protein sequence ID" value="KNB54106.1"/>
    <property type="molecule type" value="Genomic_DNA"/>
</dbReference>